<proteinExistence type="predicted"/>
<keyword evidence="1" id="KW-0472">Membrane</keyword>
<evidence type="ECO:0000313" key="3">
    <source>
        <dbReference type="Proteomes" id="UP001059934"/>
    </source>
</evidence>
<feature type="transmembrane region" description="Helical" evidence="1">
    <location>
        <begin position="44"/>
        <end position="61"/>
    </location>
</feature>
<evidence type="ECO:0000313" key="2">
    <source>
        <dbReference type="EMBL" id="UVW34917.1"/>
    </source>
</evidence>
<gene>
    <name evidence="2" type="ORF">NYF23_13005</name>
</gene>
<organism evidence="2 3">
    <name type="scientific">SAR92 clade bacterium H455</name>
    <dbReference type="NCBI Taxonomy" id="2974818"/>
    <lineage>
        <taxon>Bacteria</taxon>
        <taxon>Pseudomonadati</taxon>
        <taxon>Pseudomonadota</taxon>
        <taxon>Gammaproteobacteria</taxon>
        <taxon>Cellvibrionales</taxon>
        <taxon>Porticoccaceae</taxon>
        <taxon>SAR92 clade</taxon>
    </lineage>
</organism>
<dbReference type="EMBL" id="CP103416">
    <property type="protein sequence ID" value="UVW34917.1"/>
    <property type="molecule type" value="Genomic_DNA"/>
</dbReference>
<keyword evidence="1" id="KW-0812">Transmembrane</keyword>
<evidence type="ECO:0008006" key="4">
    <source>
        <dbReference type="Google" id="ProtNLM"/>
    </source>
</evidence>
<reference evidence="2" key="1">
    <citation type="submission" date="2022-08" db="EMBL/GenBank/DDBJ databases">
        <title>Catabolic pathway analysis in culturable SAR92 clade bacteria reveals their overlooked roles in DMSP degradation in coastal seas.</title>
        <authorList>
            <person name="He X."/>
            <person name="Zhang X."/>
            <person name="Zhang Y."/>
        </authorList>
    </citation>
    <scope>NUCLEOTIDE SEQUENCE</scope>
    <source>
        <strain evidence="2">H455</strain>
    </source>
</reference>
<evidence type="ECO:0000256" key="1">
    <source>
        <dbReference type="SAM" id="Phobius"/>
    </source>
</evidence>
<protein>
    <recommendedName>
        <fullName evidence="4">Type II secretion system protein GspC N-terminal domain-containing protein</fullName>
    </recommendedName>
</protein>
<keyword evidence="1" id="KW-1133">Transmembrane helix</keyword>
<name>A0ABY5TM39_9GAMM</name>
<accession>A0ABY5TM39</accession>
<keyword evidence="3" id="KW-1185">Reference proteome</keyword>
<sequence>MSYILNALKKAEHDRSREESENLDDFVNSGWDPYEKTVQHSSGYWLPIAILVVAGGLFYGFSSLTSQIEIRPTATVLDIEKAVLASATAEAVVETPAVAEKPERSQSDNSSVTAAPVVTNSLPDVNITGHIFIRSGSRLNRIFIGESTYHVGDKLDSSWVIESINSDSLEVRSGTQTAELPLR</sequence>
<dbReference type="Proteomes" id="UP001059934">
    <property type="component" value="Chromosome"/>
</dbReference>